<feature type="compositionally biased region" description="Polar residues" evidence="1">
    <location>
        <begin position="297"/>
        <end position="310"/>
    </location>
</feature>
<feature type="transmembrane region" description="Helical" evidence="2">
    <location>
        <begin position="240"/>
        <end position="262"/>
    </location>
</feature>
<evidence type="ECO:0000256" key="2">
    <source>
        <dbReference type="SAM" id="Phobius"/>
    </source>
</evidence>
<dbReference type="SMART" id="SM00409">
    <property type="entry name" value="IG"/>
    <property type="match status" value="2"/>
</dbReference>
<dbReference type="Pfam" id="PF07686">
    <property type="entry name" value="V-set"/>
    <property type="match status" value="1"/>
</dbReference>
<feature type="region of interest" description="Disordered" evidence="1">
    <location>
        <begin position="297"/>
        <end position="324"/>
    </location>
</feature>
<feature type="non-terminal residue" evidence="4">
    <location>
        <position position="562"/>
    </location>
</feature>
<dbReference type="InterPro" id="IPR007110">
    <property type="entry name" value="Ig-like_dom"/>
</dbReference>
<evidence type="ECO:0000313" key="5">
    <source>
        <dbReference type="Proteomes" id="UP001059041"/>
    </source>
</evidence>
<dbReference type="InterPro" id="IPR013106">
    <property type="entry name" value="Ig_V-set"/>
</dbReference>
<name>A0A9W8C0J2_TRIRA</name>
<accession>A0A9W8C0J2</accession>
<evidence type="ECO:0000313" key="4">
    <source>
        <dbReference type="EMBL" id="KAI7805136.1"/>
    </source>
</evidence>
<dbReference type="Gene3D" id="2.60.40.10">
    <property type="entry name" value="Immunoglobulins"/>
    <property type="match status" value="2"/>
</dbReference>
<dbReference type="Proteomes" id="UP001059041">
    <property type="component" value="Linkage Group LG9"/>
</dbReference>
<gene>
    <name evidence="4" type="ORF">IRJ41_000112</name>
</gene>
<dbReference type="AlphaFoldDB" id="A0A9W8C0J2"/>
<organism evidence="4 5">
    <name type="scientific">Triplophysa rosa</name>
    <name type="common">Cave loach</name>
    <dbReference type="NCBI Taxonomy" id="992332"/>
    <lineage>
        <taxon>Eukaryota</taxon>
        <taxon>Metazoa</taxon>
        <taxon>Chordata</taxon>
        <taxon>Craniata</taxon>
        <taxon>Vertebrata</taxon>
        <taxon>Euteleostomi</taxon>
        <taxon>Actinopterygii</taxon>
        <taxon>Neopterygii</taxon>
        <taxon>Teleostei</taxon>
        <taxon>Ostariophysi</taxon>
        <taxon>Cypriniformes</taxon>
        <taxon>Nemacheilidae</taxon>
        <taxon>Triplophysa</taxon>
    </lineage>
</organism>
<comment type="caution">
    <text evidence="4">The sequence shown here is derived from an EMBL/GenBank/DDBJ whole genome shotgun (WGS) entry which is preliminary data.</text>
</comment>
<dbReference type="PROSITE" id="PS50835">
    <property type="entry name" value="IG_LIKE"/>
    <property type="match status" value="1"/>
</dbReference>
<dbReference type="PANTHER" id="PTHR21063:SF4">
    <property type="entry name" value="CD48 ANTIGEN-RELATED"/>
    <property type="match status" value="1"/>
</dbReference>
<keyword evidence="2" id="KW-1133">Transmembrane helix</keyword>
<dbReference type="InterPro" id="IPR003599">
    <property type="entry name" value="Ig_sub"/>
</dbReference>
<sequence length="562" mass="62864">CSGVFGDEVMTVMEGHSVTLHTDLTDMKRVIKIIWRVEEEDSQRSLVTIADNETIEVNYYYNNINDSYIDRLQVYVQTGDLTIKNMRVNHTGLYQAEISNNNGTTYKNFSVTVIDAPHVISAGTGDVKSVSVSEGESVTLHTDVQTHRDDLILWRFGDEGLLIAKHDKEDNKSSIYDDGEGFRGRLKLDDRTGSLTISGVRSSDSGLYKLKINNNKQTLYKTFSVYVRSQSSGVSPPDRLPLSLSLSLLVLVLLVLMTIVVYQCRHNIPCLRRIKDKKMPVFDGDSVFLLAKRGNENAGSASDAASSTHMGQDEIAGPSEEEKKRELGSLMNERVKGALVRSRFIAVTDMDAPSAYFFNLERKAAQQKQIACLRLPDGRVTSNVMEMRRHAVTFYSSLYTADQCDSDCAEQLFQDLPQIDSDSKIALDTELSFQELTAAVIQLGTGRSPGIDGLPSEFYKRFWNIIGQDLCEVICECRKDGCLPVSCKRAVISLLPKKGFRDYCDAQALRDVGRALVLHRRTVMPYAAYARKRKGSIDEKDVEQYAGLVGQTCAERILLYRS</sequence>
<reference evidence="4" key="1">
    <citation type="submission" date="2021-02" db="EMBL/GenBank/DDBJ databases">
        <title>Comparative genomics reveals that relaxation of natural selection precedes convergent phenotypic evolution of cavefish.</title>
        <authorList>
            <person name="Peng Z."/>
        </authorList>
    </citation>
    <scope>NUCLEOTIDE SEQUENCE</scope>
    <source>
        <tissue evidence="4">Muscle</tissue>
    </source>
</reference>
<protein>
    <submittedName>
        <fullName evidence="4">Pol-like protein</fullName>
    </submittedName>
</protein>
<feature type="domain" description="Ig-like" evidence="3">
    <location>
        <begin position="117"/>
        <end position="224"/>
    </location>
</feature>
<dbReference type="PANTHER" id="PTHR21063">
    <property type="entry name" value="LFA-3"/>
    <property type="match status" value="1"/>
</dbReference>
<dbReference type="EMBL" id="JAFHDT010000009">
    <property type="protein sequence ID" value="KAI7805136.1"/>
    <property type="molecule type" value="Genomic_DNA"/>
</dbReference>
<dbReference type="SUPFAM" id="SSF48726">
    <property type="entry name" value="Immunoglobulin"/>
    <property type="match status" value="2"/>
</dbReference>
<keyword evidence="2" id="KW-0472">Membrane</keyword>
<keyword evidence="5" id="KW-1185">Reference proteome</keyword>
<proteinExistence type="predicted"/>
<dbReference type="InterPro" id="IPR036179">
    <property type="entry name" value="Ig-like_dom_sf"/>
</dbReference>
<evidence type="ECO:0000256" key="1">
    <source>
        <dbReference type="SAM" id="MobiDB-lite"/>
    </source>
</evidence>
<dbReference type="InterPro" id="IPR013783">
    <property type="entry name" value="Ig-like_fold"/>
</dbReference>
<evidence type="ECO:0000259" key="3">
    <source>
        <dbReference type="PROSITE" id="PS50835"/>
    </source>
</evidence>
<keyword evidence="2" id="KW-0812">Transmembrane</keyword>